<feature type="region of interest" description="Disordered" evidence="1">
    <location>
        <begin position="1"/>
        <end position="68"/>
    </location>
</feature>
<accession>A0AAE1P1R3</accession>
<dbReference type="EMBL" id="JAWZYT010003268">
    <property type="protein sequence ID" value="KAK4299322.1"/>
    <property type="molecule type" value="Genomic_DNA"/>
</dbReference>
<name>A0AAE1P1R3_9EUCA</name>
<feature type="compositionally biased region" description="Basic and acidic residues" evidence="1">
    <location>
        <begin position="29"/>
        <end position="56"/>
    </location>
</feature>
<evidence type="ECO:0000313" key="2">
    <source>
        <dbReference type="EMBL" id="KAK4299322.1"/>
    </source>
</evidence>
<sequence length="98" mass="11735">MEENEQGSLVEWKVLGGEEGVTKRRKEGSKKAERQRKEARRTFEKKLEGKRNTRREEEEEEEEVGLNNVRQREVVREGVDKRLYINECTNEGREKERD</sequence>
<dbReference type="AlphaFoldDB" id="A0AAE1P1R3"/>
<protein>
    <submittedName>
        <fullName evidence="2">Uncharacterized protein</fullName>
    </submittedName>
</protein>
<keyword evidence="3" id="KW-1185">Reference proteome</keyword>
<dbReference type="Proteomes" id="UP001292094">
    <property type="component" value="Unassembled WGS sequence"/>
</dbReference>
<evidence type="ECO:0000256" key="1">
    <source>
        <dbReference type="SAM" id="MobiDB-lite"/>
    </source>
</evidence>
<organism evidence="2 3">
    <name type="scientific">Petrolisthes manimaculis</name>
    <dbReference type="NCBI Taxonomy" id="1843537"/>
    <lineage>
        <taxon>Eukaryota</taxon>
        <taxon>Metazoa</taxon>
        <taxon>Ecdysozoa</taxon>
        <taxon>Arthropoda</taxon>
        <taxon>Crustacea</taxon>
        <taxon>Multicrustacea</taxon>
        <taxon>Malacostraca</taxon>
        <taxon>Eumalacostraca</taxon>
        <taxon>Eucarida</taxon>
        <taxon>Decapoda</taxon>
        <taxon>Pleocyemata</taxon>
        <taxon>Anomura</taxon>
        <taxon>Galatheoidea</taxon>
        <taxon>Porcellanidae</taxon>
        <taxon>Petrolisthes</taxon>
    </lineage>
</organism>
<reference evidence="2" key="1">
    <citation type="submission" date="2023-11" db="EMBL/GenBank/DDBJ databases">
        <title>Genome assemblies of two species of porcelain crab, Petrolisthes cinctipes and Petrolisthes manimaculis (Anomura: Porcellanidae).</title>
        <authorList>
            <person name="Angst P."/>
        </authorList>
    </citation>
    <scope>NUCLEOTIDE SEQUENCE</scope>
    <source>
        <strain evidence="2">PB745_02</strain>
        <tissue evidence="2">Gill</tissue>
    </source>
</reference>
<proteinExistence type="predicted"/>
<gene>
    <name evidence="2" type="ORF">Pmani_028398</name>
</gene>
<comment type="caution">
    <text evidence="2">The sequence shown here is derived from an EMBL/GenBank/DDBJ whole genome shotgun (WGS) entry which is preliminary data.</text>
</comment>
<evidence type="ECO:0000313" key="3">
    <source>
        <dbReference type="Proteomes" id="UP001292094"/>
    </source>
</evidence>